<dbReference type="EMBL" id="JABENB010000001">
    <property type="protein sequence ID" value="NNG38379.1"/>
    <property type="molecule type" value="Genomic_DNA"/>
</dbReference>
<dbReference type="Proteomes" id="UP000557772">
    <property type="component" value="Unassembled WGS sequence"/>
</dbReference>
<name>A0A849AD33_9MICO</name>
<feature type="binding site" evidence="5">
    <location>
        <position position="157"/>
    </location>
    <ligand>
        <name>Fe cation</name>
        <dbReference type="ChEBI" id="CHEBI:24875"/>
    </ligand>
</feature>
<gene>
    <name evidence="7" type="ORF">HJ588_03695</name>
</gene>
<evidence type="ECO:0000256" key="4">
    <source>
        <dbReference type="ARBA" id="ARBA00023004"/>
    </source>
</evidence>
<feature type="binding site" evidence="5">
    <location>
        <position position="155"/>
    </location>
    <ligand>
        <name>Fe cation</name>
        <dbReference type="ChEBI" id="CHEBI:24875"/>
    </ligand>
</feature>
<evidence type="ECO:0000256" key="2">
    <source>
        <dbReference type="ARBA" id="ARBA00022723"/>
    </source>
</evidence>
<organism evidence="7 8">
    <name type="scientific">Flexivirga aerilata</name>
    <dbReference type="NCBI Taxonomy" id="1656889"/>
    <lineage>
        <taxon>Bacteria</taxon>
        <taxon>Bacillati</taxon>
        <taxon>Actinomycetota</taxon>
        <taxon>Actinomycetes</taxon>
        <taxon>Micrococcales</taxon>
        <taxon>Dermacoccaceae</taxon>
        <taxon>Flexivirga</taxon>
    </lineage>
</organism>
<dbReference type="RefSeq" id="WP_171152049.1">
    <property type="nucleotide sequence ID" value="NZ_JABENB010000001.1"/>
</dbReference>
<evidence type="ECO:0000313" key="7">
    <source>
        <dbReference type="EMBL" id="NNG38379.1"/>
    </source>
</evidence>
<evidence type="ECO:0000259" key="6">
    <source>
        <dbReference type="Pfam" id="PF02668"/>
    </source>
</evidence>
<proteinExistence type="inferred from homology"/>
<comment type="caution">
    <text evidence="7">The sequence shown here is derived from an EMBL/GenBank/DDBJ whole genome shotgun (WGS) entry which is preliminary data.</text>
</comment>
<dbReference type="PIRSF" id="PIRSF019543">
    <property type="entry name" value="Clavaminate_syn"/>
    <property type="match status" value="1"/>
</dbReference>
<dbReference type="Pfam" id="PF02668">
    <property type="entry name" value="TauD"/>
    <property type="match status" value="1"/>
</dbReference>
<sequence length="332" mass="36560">MTFNYTELKPFALRIDSEERKVIGEIAQGFVDRHHGTSLNDDDVLYEIEIATGGLPPSLRRELAAFRDHSNTHGAMLITGLPVGDIPATPKNFAEEPDWSDVALSSVTQLMLMSLLGRVISYEDEKNGLLLQDIYPKEGSESLQENSGSVLLELHTEDGFHPSAPHFLSLLGLRSDADGEAVTVTAGIEDVLPHLSSNAKVELRRPAFQTKYSTSFVGSDGREVLTEPGPILSGCPTSPDLCVDFHAVHCLDSTAQRALDELEIVMRSHLYGTVLEPGDMVIIDNRRAVHGRTAFRPTFDGKDRWLRRSFALADLRPARQNLNGRQHAPITA</sequence>
<dbReference type="GO" id="GO:0016491">
    <property type="term" value="F:oxidoreductase activity"/>
    <property type="evidence" value="ECO:0007669"/>
    <property type="project" value="UniProtKB-KW"/>
</dbReference>
<dbReference type="GO" id="GO:0005506">
    <property type="term" value="F:iron ion binding"/>
    <property type="evidence" value="ECO:0007669"/>
    <property type="project" value="InterPro"/>
</dbReference>
<evidence type="ECO:0000313" key="8">
    <source>
        <dbReference type="Proteomes" id="UP000557772"/>
    </source>
</evidence>
<protein>
    <submittedName>
        <fullName evidence="7">L-asparagine oxygenase</fullName>
    </submittedName>
</protein>
<keyword evidence="3" id="KW-0560">Oxidoreductase</keyword>
<dbReference type="InterPro" id="IPR014503">
    <property type="entry name" value="Clavaminate_syn-like"/>
</dbReference>
<comment type="similarity">
    <text evidence="1">Belongs to the clavaminate synthase family.</text>
</comment>
<accession>A0A849AD33</accession>
<dbReference type="AlphaFoldDB" id="A0A849AD33"/>
<evidence type="ECO:0000256" key="3">
    <source>
        <dbReference type="ARBA" id="ARBA00023002"/>
    </source>
</evidence>
<feature type="domain" description="TauD/TfdA-like" evidence="6">
    <location>
        <begin position="61"/>
        <end position="309"/>
    </location>
</feature>
<dbReference type="InterPro" id="IPR003819">
    <property type="entry name" value="TauD/TfdA-like"/>
</dbReference>
<keyword evidence="8" id="KW-1185">Reference proteome</keyword>
<dbReference type="InterPro" id="IPR042098">
    <property type="entry name" value="TauD-like_sf"/>
</dbReference>
<dbReference type="Gene3D" id="3.60.130.10">
    <property type="entry name" value="Clavaminate synthase-like"/>
    <property type="match status" value="1"/>
</dbReference>
<dbReference type="SUPFAM" id="SSF51197">
    <property type="entry name" value="Clavaminate synthase-like"/>
    <property type="match status" value="1"/>
</dbReference>
<evidence type="ECO:0000256" key="1">
    <source>
        <dbReference type="ARBA" id="ARBA00008425"/>
    </source>
</evidence>
<keyword evidence="2 5" id="KW-0479">Metal-binding</keyword>
<reference evidence="7 8" key="1">
    <citation type="submission" date="2020-05" db="EMBL/GenBank/DDBJ databases">
        <title>Flexivirga sp. ID2601S isolated from air conditioner.</title>
        <authorList>
            <person name="Kim D.H."/>
        </authorList>
    </citation>
    <scope>NUCLEOTIDE SEQUENCE [LARGE SCALE GENOMIC DNA]</scope>
    <source>
        <strain evidence="7 8">ID2601S</strain>
    </source>
</reference>
<evidence type="ECO:0000256" key="5">
    <source>
        <dbReference type="PIRSR" id="PIRSR019543-2"/>
    </source>
</evidence>
<keyword evidence="4 5" id="KW-0408">Iron</keyword>